<dbReference type="Gene3D" id="1.10.10.60">
    <property type="entry name" value="Homeodomain-like"/>
    <property type="match status" value="1"/>
</dbReference>
<feature type="compositionally biased region" description="Polar residues" evidence="1">
    <location>
        <begin position="524"/>
        <end position="539"/>
    </location>
</feature>
<dbReference type="EMBL" id="JABMIG020000238">
    <property type="protein sequence ID" value="KAL3784351.1"/>
    <property type="molecule type" value="Genomic_DNA"/>
</dbReference>
<feature type="region of interest" description="Disordered" evidence="1">
    <location>
        <begin position="514"/>
        <end position="567"/>
    </location>
</feature>
<feature type="region of interest" description="Disordered" evidence="1">
    <location>
        <begin position="192"/>
        <end position="221"/>
    </location>
</feature>
<reference evidence="4 5" key="1">
    <citation type="journal article" date="2020" name="G3 (Bethesda)">
        <title>Improved Reference Genome for Cyclotella cryptica CCMP332, a Model for Cell Wall Morphogenesis, Salinity Adaptation, and Lipid Production in Diatoms (Bacillariophyta).</title>
        <authorList>
            <person name="Roberts W.R."/>
            <person name="Downey K.M."/>
            <person name="Ruck E.C."/>
            <person name="Traller J.C."/>
            <person name="Alverson A.J."/>
        </authorList>
    </citation>
    <scope>NUCLEOTIDE SEQUENCE [LARGE SCALE GENOMIC DNA]</scope>
    <source>
        <strain evidence="4 5">CCMP332</strain>
    </source>
</reference>
<organism evidence="4 5">
    <name type="scientific">Cyclotella cryptica</name>
    <dbReference type="NCBI Taxonomy" id="29204"/>
    <lineage>
        <taxon>Eukaryota</taxon>
        <taxon>Sar</taxon>
        <taxon>Stramenopiles</taxon>
        <taxon>Ochrophyta</taxon>
        <taxon>Bacillariophyta</taxon>
        <taxon>Coscinodiscophyceae</taxon>
        <taxon>Thalassiosirophycidae</taxon>
        <taxon>Stephanodiscales</taxon>
        <taxon>Stephanodiscaceae</taxon>
        <taxon>Cyclotella</taxon>
    </lineage>
</organism>
<evidence type="ECO:0000313" key="4">
    <source>
        <dbReference type="EMBL" id="KAL3784351.1"/>
    </source>
</evidence>
<comment type="caution">
    <text evidence="4">The sequence shown here is derived from an EMBL/GenBank/DDBJ whole genome shotgun (WGS) entry which is preliminary data.</text>
</comment>
<keyword evidence="2" id="KW-0472">Membrane</keyword>
<proteinExistence type="predicted"/>
<dbReference type="PROSITE" id="PS51998">
    <property type="entry name" value="DEK_C"/>
    <property type="match status" value="1"/>
</dbReference>
<dbReference type="Pfam" id="PF08766">
    <property type="entry name" value="DEK_C"/>
    <property type="match status" value="1"/>
</dbReference>
<evidence type="ECO:0000256" key="1">
    <source>
        <dbReference type="SAM" id="MobiDB-lite"/>
    </source>
</evidence>
<dbReference type="InterPro" id="IPR014876">
    <property type="entry name" value="DEK_C"/>
</dbReference>
<feature type="compositionally biased region" description="Basic residues" evidence="1">
    <location>
        <begin position="548"/>
        <end position="561"/>
    </location>
</feature>
<evidence type="ECO:0000256" key="2">
    <source>
        <dbReference type="SAM" id="Phobius"/>
    </source>
</evidence>
<feature type="transmembrane region" description="Helical" evidence="2">
    <location>
        <begin position="307"/>
        <end position="326"/>
    </location>
</feature>
<feature type="domain" description="DEK-C" evidence="3">
    <location>
        <begin position="16"/>
        <end position="74"/>
    </location>
</feature>
<name>A0ABD3PB23_9STRA</name>
<keyword evidence="5" id="KW-1185">Reference proteome</keyword>
<dbReference type="SUPFAM" id="SSF109715">
    <property type="entry name" value="DEK C-terminal domain"/>
    <property type="match status" value="2"/>
</dbReference>
<sequence length="567" mass="63719">MTHHHTESSKLEKSGLPTNSLIRQAVIEIASKVDLEETSFKKIQRLVAGKLGVAIEELAPKKDFIKKCLEELEEKDSSSNYSAPTENEIREAALKQASKVDLETTTFKKFMKLVEDELDWDDLTSAKSVIQKIYDDGKYRDAKIIKSAKKLAESSKVDLEHISNHEFLSMLQETVSEIDLHPKKDLVYKTLKESKRNHHANKRESIPVEDISSNQPSKSKKFNAHNNVEEVMARSMYHNPSDNTNKKPQEVVRKPKCSLDLEQGCKIPEAAGLKWADDFFEKDTDDLVAVFDHDYEAMFSYGMRLKFLSEILPVFIIVLVIAIIVATSGSPAGGAVTIVIDLIYTALCLYGSYRLVKSYVYSLHLAVKRDGVCFVQDDHIEGFSLVAAFHIFDVCIFVSKQSQTIPFDQITELTVKDPGEIDKTLSMWYCCFCCLRVPFHTVGMNTASSSPGYCTSVMDGLSLPHEFQKLVWGMKRDKGEEIHRRTEKNTAAMCSAMMFDNMMKYGMSPVQPPIPGMIDGSGKTAPTMSVSMDSTPSHRTPNHSSHLSSHHNSHQSSHHSPRQVVDL</sequence>
<protein>
    <recommendedName>
        <fullName evidence="3">DEK-C domain-containing protein</fullName>
    </recommendedName>
</protein>
<accession>A0ABD3PB23</accession>
<gene>
    <name evidence="4" type="ORF">HJC23_004114</name>
</gene>
<evidence type="ECO:0000259" key="3">
    <source>
        <dbReference type="PROSITE" id="PS51998"/>
    </source>
</evidence>
<evidence type="ECO:0000313" key="5">
    <source>
        <dbReference type="Proteomes" id="UP001516023"/>
    </source>
</evidence>
<dbReference type="AlphaFoldDB" id="A0ABD3PB23"/>
<dbReference type="Proteomes" id="UP001516023">
    <property type="component" value="Unassembled WGS sequence"/>
</dbReference>
<feature type="transmembrane region" description="Helical" evidence="2">
    <location>
        <begin position="332"/>
        <end position="353"/>
    </location>
</feature>
<keyword evidence="2" id="KW-0812">Transmembrane</keyword>
<keyword evidence="2" id="KW-1133">Transmembrane helix</keyword>